<sequence>MAAVYGFNAFNEYIGQSNSKHISKADYVTFTIDQSSLGEQADYISVSNNGDATWISTKHSDSSKCGVWTGDIGAECGPRWHMCNQRAGDMPNEGDTRLDADFTDITVSAALKFPIKASSEKAEDTVAKADHCNCTIFGEDNDLIAGHSAPPPRPQWIIDRLVISNITNQRLDI</sequence>
<evidence type="ECO:0000313" key="2">
    <source>
        <dbReference type="Proteomes" id="UP000073492"/>
    </source>
</evidence>
<proteinExistence type="predicted"/>
<keyword evidence="2" id="KW-1185">Reference proteome</keyword>
<dbReference type="OrthoDB" id="5365129at2759"/>
<reference evidence="1 2" key="1">
    <citation type="submission" date="2015-07" db="EMBL/GenBank/DDBJ databases">
        <title>Comparative genomics of the Sigatoka disease complex on banana suggests a link between parallel evolutionary changes in Pseudocercospora fijiensis and Pseudocercospora eumusae and increased virulence on the banana host.</title>
        <authorList>
            <person name="Chang T.-C."/>
            <person name="Salvucci A."/>
            <person name="Crous P.W."/>
            <person name="Stergiopoulos I."/>
        </authorList>
    </citation>
    <scope>NUCLEOTIDE SEQUENCE [LARGE SCALE GENOMIC DNA]</scope>
    <source>
        <strain evidence="1 2">CBS 116634</strain>
    </source>
</reference>
<protein>
    <submittedName>
        <fullName evidence="1">Uncharacterized protein</fullName>
    </submittedName>
</protein>
<dbReference type="EMBL" id="LFZO01000123">
    <property type="protein sequence ID" value="KXT13274.1"/>
    <property type="molecule type" value="Genomic_DNA"/>
</dbReference>
<evidence type="ECO:0000313" key="1">
    <source>
        <dbReference type="EMBL" id="KXT13274.1"/>
    </source>
</evidence>
<organism evidence="1 2">
    <name type="scientific">Pseudocercospora musae</name>
    <dbReference type="NCBI Taxonomy" id="113226"/>
    <lineage>
        <taxon>Eukaryota</taxon>
        <taxon>Fungi</taxon>
        <taxon>Dikarya</taxon>
        <taxon>Ascomycota</taxon>
        <taxon>Pezizomycotina</taxon>
        <taxon>Dothideomycetes</taxon>
        <taxon>Dothideomycetidae</taxon>
        <taxon>Mycosphaerellales</taxon>
        <taxon>Mycosphaerellaceae</taxon>
        <taxon>Pseudocercospora</taxon>
    </lineage>
</organism>
<gene>
    <name evidence="1" type="ORF">AC579_2499</name>
</gene>
<dbReference type="Proteomes" id="UP000073492">
    <property type="component" value="Unassembled WGS sequence"/>
</dbReference>
<name>A0A139IF11_9PEZI</name>
<comment type="caution">
    <text evidence="1">The sequence shown here is derived from an EMBL/GenBank/DDBJ whole genome shotgun (WGS) entry which is preliminary data.</text>
</comment>
<accession>A0A139IF11</accession>
<dbReference type="AlphaFoldDB" id="A0A139IF11"/>